<evidence type="ECO:0000256" key="4">
    <source>
        <dbReference type="ARBA" id="ARBA00022985"/>
    </source>
</evidence>
<evidence type="ECO:0000313" key="6">
    <source>
        <dbReference type="EMBL" id="KMQ74705.1"/>
    </source>
</evidence>
<dbReference type="GO" id="GO:0005829">
    <property type="term" value="C:cytosol"/>
    <property type="evidence" value="ECO:0007669"/>
    <property type="project" value="TreeGrafter"/>
</dbReference>
<evidence type="ECO:0000313" key="7">
    <source>
        <dbReference type="Proteomes" id="UP000036102"/>
    </source>
</evidence>
<dbReference type="PANTHER" id="PTHR42866:SF2">
    <property type="entry name" value="3-DEOXY-MANNO-OCTULOSONATE CYTIDYLYLTRANSFERASE, MITOCHONDRIAL"/>
    <property type="match status" value="1"/>
</dbReference>
<dbReference type="PATRIC" id="fig|1658765.3.peg.887"/>
<name>A0A0J7M0T6_9GAMM</name>
<dbReference type="Pfam" id="PF02348">
    <property type="entry name" value="CTP_transf_3"/>
    <property type="match status" value="1"/>
</dbReference>
<dbReference type="GO" id="GO:0009103">
    <property type="term" value="P:lipopolysaccharide biosynthetic process"/>
    <property type="evidence" value="ECO:0007669"/>
    <property type="project" value="UniProtKB-UniRule"/>
</dbReference>
<proteinExistence type="inferred from homology"/>
<keyword evidence="3 5" id="KW-0548">Nucleotidyltransferase</keyword>
<dbReference type="RefSeq" id="WP_048494880.1">
    <property type="nucleotide sequence ID" value="NZ_LFBU01000001.1"/>
</dbReference>
<comment type="subcellular location">
    <subcellularLocation>
        <location evidence="5">Cytoplasm</location>
    </subcellularLocation>
    <subcellularLocation>
        <location evidence="1">Membrane</location>
    </subcellularLocation>
</comment>
<evidence type="ECO:0000256" key="1">
    <source>
        <dbReference type="ARBA" id="ARBA00004370"/>
    </source>
</evidence>
<dbReference type="STRING" id="1658765.Msub_10894"/>
<dbReference type="Proteomes" id="UP000036102">
    <property type="component" value="Unassembled WGS sequence"/>
</dbReference>
<evidence type="ECO:0000256" key="5">
    <source>
        <dbReference type="HAMAP-Rule" id="MF_00057"/>
    </source>
</evidence>
<dbReference type="GO" id="GO:0008690">
    <property type="term" value="F:3-deoxy-manno-octulosonate cytidylyltransferase activity"/>
    <property type="evidence" value="ECO:0007669"/>
    <property type="project" value="UniProtKB-UniRule"/>
</dbReference>
<dbReference type="FunFam" id="3.90.550.10:FF:000011">
    <property type="entry name" value="3-deoxy-manno-octulosonate cytidylyltransferase"/>
    <property type="match status" value="1"/>
</dbReference>
<dbReference type="UniPathway" id="UPA00358">
    <property type="reaction ID" value="UER00476"/>
</dbReference>
<dbReference type="NCBIfam" id="NF003952">
    <property type="entry name" value="PRK05450.1-5"/>
    <property type="match status" value="1"/>
</dbReference>
<evidence type="ECO:0000256" key="2">
    <source>
        <dbReference type="ARBA" id="ARBA00022679"/>
    </source>
</evidence>
<keyword evidence="5" id="KW-0963">Cytoplasm</keyword>
<keyword evidence="7" id="KW-1185">Reference proteome</keyword>
<sequence length="264" mass="29273">MSFTVVIPARYASSRLPGKPLAEIAGKPMIQHVCERAGESRADRVVVATDDERIQRVCKAFGAEVVMTSPNHASGTDRLEEVARKLGFEPDHRVVNVQGDEPLIPPDLINQVADNLEFFPEAAIATLCERIHDPEQVFNPNVVKVVFDHQGMAHYFSRAPIPWARDHWQNGTPLSAVDVSLPDNIGYFRHIGIYGYRVSVLGQFVGWAPAPTEITESLEQLRALYNGARIHVDVASVNPPAGVDTESDLQRVRQWLEREGEGHG</sequence>
<protein>
    <recommendedName>
        <fullName evidence="5">3-deoxy-manno-octulosonate cytidylyltransferase</fullName>
        <ecNumber evidence="5">2.7.7.38</ecNumber>
    </recommendedName>
    <alternativeName>
        <fullName evidence="5">CMP-2-keto-3-deoxyoctulosonic acid synthase</fullName>
        <shortName evidence="5">CKS</shortName>
        <shortName evidence="5">CMP-KDO synthase</shortName>
    </alternativeName>
</protein>
<reference evidence="6 7" key="1">
    <citation type="submission" date="2015-06" db="EMBL/GenBank/DDBJ databases">
        <title>Marinobacter subterrani, a genetically tractable neutrophilic iron-oxidizing strain isolated from the Soudan Iron Mine.</title>
        <authorList>
            <person name="Bonis B.M."/>
            <person name="Gralnick J.A."/>
        </authorList>
    </citation>
    <scope>NUCLEOTIDE SEQUENCE [LARGE SCALE GENOMIC DNA]</scope>
    <source>
        <strain evidence="6 7">JG233</strain>
    </source>
</reference>
<dbReference type="InterPro" id="IPR003329">
    <property type="entry name" value="Cytidylyl_trans"/>
</dbReference>
<dbReference type="EC" id="2.7.7.38" evidence="5"/>
<gene>
    <name evidence="5" type="primary">kdsB</name>
    <name evidence="6" type="ORF">Msub_10894</name>
</gene>
<dbReference type="InterPro" id="IPR004528">
    <property type="entry name" value="KdsB"/>
</dbReference>
<keyword evidence="4 5" id="KW-0448">Lipopolysaccharide biosynthesis</keyword>
<comment type="similarity">
    <text evidence="5">Belongs to the KdsB family.</text>
</comment>
<dbReference type="EMBL" id="LFBU01000001">
    <property type="protein sequence ID" value="KMQ74705.1"/>
    <property type="molecule type" value="Genomic_DNA"/>
</dbReference>
<accession>A0A0J7M0T6</accession>
<dbReference type="GO" id="GO:0016020">
    <property type="term" value="C:membrane"/>
    <property type="evidence" value="ECO:0007669"/>
    <property type="project" value="UniProtKB-SubCell"/>
</dbReference>
<comment type="function">
    <text evidence="5">Activates KDO (a required 8-carbon sugar) for incorporation into bacterial lipopolysaccharide in Gram-negative bacteria.</text>
</comment>
<comment type="catalytic activity">
    <reaction evidence="5">
        <text>3-deoxy-alpha-D-manno-oct-2-ulosonate + CTP = CMP-3-deoxy-beta-D-manno-octulosonate + diphosphate</text>
        <dbReference type="Rhea" id="RHEA:23448"/>
        <dbReference type="ChEBI" id="CHEBI:33019"/>
        <dbReference type="ChEBI" id="CHEBI:37563"/>
        <dbReference type="ChEBI" id="CHEBI:85986"/>
        <dbReference type="ChEBI" id="CHEBI:85987"/>
        <dbReference type="EC" id="2.7.7.38"/>
    </reaction>
</comment>
<dbReference type="PANTHER" id="PTHR42866">
    <property type="entry name" value="3-DEOXY-MANNO-OCTULOSONATE CYTIDYLYLTRANSFERASE"/>
    <property type="match status" value="1"/>
</dbReference>
<dbReference type="Gene3D" id="3.90.550.10">
    <property type="entry name" value="Spore Coat Polysaccharide Biosynthesis Protein SpsA, Chain A"/>
    <property type="match status" value="1"/>
</dbReference>
<comment type="caution">
    <text evidence="6">The sequence shown here is derived from an EMBL/GenBank/DDBJ whole genome shotgun (WGS) entry which is preliminary data.</text>
</comment>
<dbReference type="NCBIfam" id="NF003950">
    <property type="entry name" value="PRK05450.1-3"/>
    <property type="match status" value="1"/>
</dbReference>
<keyword evidence="2 5" id="KW-0808">Transferase</keyword>
<dbReference type="NCBIfam" id="TIGR00466">
    <property type="entry name" value="kdsB"/>
    <property type="match status" value="1"/>
</dbReference>
<comment type="pathway">
    <text evidence="5">Nucleotide-sugar biosynthesis; CMP-3-deoxy-D-manno-octulosonate biosynthesis; CMP-3-deoxy-D-manno-octulosonate from 3-deoxy-D-manno-octulosonate and CTP: step 1/1.</text>
</comment>
<evidence type="ECO:0000256" key="3">
    <source>
        <dbReference type="ARBA" id="ARBA00022695"/>
    </source>
</evidence>
<dbReference type="GO" id="GO:0033468">
    <property type="term" value="P:CMP-keto-3-deoxy-D-manno-octulosonic acid biosynthetic process"/>
    <property type="evidence" value="ECO:0007669"/>
    <property type="project" value="UniProtKB-UniRule"/>
</dbReference>
<dbReference type="HAMAP" id="MF_00057">
    <property type="entry name" value="KdsB"/>
    <property type="match status" value="1"/>
</dbReference>
<dbReference type="CDD" id="cd02517">
    <property type="entry name" value="CMP-KDO-Synthetase"/>
    <property type="match status" value="1"/>
</dbReference>
<dbReference type="OrthoDB" id="9815559at2"/>
<dbReference type="NCBIfam" id="NF009905">
    <property type="entry name" value="PRK13368.1"/>
    <property type="match status" value="1"/>
</dbReference>
<dbReference type="SUPFAM" id="SSF53448">
    <property type="entry name" value="Nucleotide-diphospho-sugar transferases"/>
    <property type="match status" value="1"/>
</dbReference>
<dbReference type="AlphaFoldDB" id="A0A0J7M0T6"/>
<dbReference type="InterPro" id="IPR029044">
    <property type="entry name" value="Nucleotide-diphossugar_trans"/>
</dbReference>
<organism evidence="6 7">
    <name type="scientific">Marinobacter subterrani</name>
    <dbReference type="NCBI Taxonomy" id="1658765"/>
    <lineage>
        <taxon>Bacteria</taxon>
        <taxon>Pseudomonadati</taxon>
        <taxon>Pseudomonadota</taxon>
        <taxon>Gammaproteobacteria</taxon>
        <taxon>Pseudomonadales</taxon>
        <taxon>Marinobacteraceae</taxon>
        <taxon>Marinobacter</taxon>
    </lineage>
</organism>